<protein>
    <submittedName>
        <fullName evidence="1">Uncharacterized protein</fullName>
    </submittedName>
</protein>
<sequence length="74" mass="8123">MPCMNGYQSMLTSLGNRPGQIAGSKPCCAMRQHATAIAFEHERLTFVIREQGRAYSVVVMRELKTAALPIPQAS</sequence>
<dbReference type="Proteomes" id="UP000663193">
    <property type="component" value="Chromosome 13"/>
</dbReference>
<evidence type="ECO:0000313" key="1">
    <source>
        <dbReference type="EMBL" id="QRD02482.1"/>
    </source>
</evidence>
<reference evidence="2" key="1">
    <citation type="journal article" date="2021" name="BMC Genomics">
        <title>Chromosome-level genome assembly and manually-curated proteome of model necrotroph Parastagonospora nodorum Sn15 reveals a genome-wide trove of candidate effector homologs, and redundancy of virulence-related functions within an accessory chromosome.</title>
        <authorList>
            <person name="Bertazzoni S."/>
            <person name="Jones D.A.B."/>
            <person name="Phan H.T."/>
            <person name="Tan K.-C."/>
            <person name="Hane J.K."/>
        </authorList>
    </citation>
    <scope>NUCLEOTIDE SEQUENCE [LARGE SCALE GENOMIC DNA]</scope>
    <source>
        <strain evidence="2">SN15 / ATCC MYA-4574 / FGSC 10173)</strain>
    </source>
</reference>
<dbReference type="VEuPathDB" id="FungiDB:JI435_418090"/>
<accession>A0A7U2I759</accession>
<evidence type="ECO:0000313" key="2">
    <source>
        <dbReference type="Proteomes" id="UP000663193"/>
    </source>
</evidence>
<gene>
    <name evidence="1" type="ORF">JI435_418090</name>
</gene>
<organism evidence="1 2">
    <name type="scientific">Phaeosphaeria nodorum (strain SN15 / ATCC MYA-4574 / FGSC 10173)</name>
    <name type="common">Glume blotch fungus</name>
    <name type="synonym">Parastagonospora nodorum</name>
    <dbReference type="NCBI Taxonomy" id="321614"/>
    <lineage>
        <taxon>Eukaryota</taxon>
        <taxon>Fungi</taxon>
        <taxon>Dikarya</taxon>
        <taxon>Ascomycota</taxon>
        <taxon>Pezizomycotina</taxon>
        <taxon>Dothideomycetes</taxon>
        <taxon>Pleosporomycetidae</taxon>
        <taxon>Pleosporales</taxon>
        <taxon>Pleosporineae</taxon>
        <taxon>Phaeosphaeriaceae</taxon>
        <taxon>Parastagonospora</taxon>
    </lineage>
</organism>
<name>A0A7U2I759_PHANO</name>
<dbReference type="AlphaFoldDB" id="A0A7U2I759"/>
<proteinExistence type="predicted"/>
<keyword evidence="2" id="KW-1185">Reference proteome</keyword>
<dbReference type="EMBL" id="CP069035">
    <property type="protein sequence ID" value="QRD02482.1"/>
    <property type="molecule type" value="Genomic_DNA"/>
</dbReference>